<evidence type="ECO:0000313" key="3">
    <source>
        <dbReference type="EMBL" id="MBP0726116.1"/>
    </source>
</evidence>
<dbReference type="PROSITE" id="PS50943">
    <property type="entry name" value="HTH_CROC1"/>
    <property type="match status" value="1"/>
</dbReference>
<dbReference type="GO" id="GO:0003677">
    <property type="term" value="F:DNA binding"/>
    <property type="evidence" value="ECO:0007669"/>
    <property type="project" value="InterPro"/>
</dbReference>
<keyword evidence="4" id="KW-1185">Reference proteome</keyword>
<dbReference type="RefSeq" id="WP_209406394.1">
    <property type="nucleotide sequence ID" value="NZ_JAGIYQ010000008.1"/>
</dbReference>
<dbReference type="Gene3D" id="1.25.40.10">
    <property type="entry name" value="Tetratricopeptide repeat domain"/>
    <property type="match status" value="1"/>
</dbReference>
<dbReference type="AlphaFoldDB" id="A0A940NSR5"/>
<gene>
    <name evidence="3" type="ORF">J5Y03_13115</name>
</gene>
<dbReference type="Gene3D" id="1.25.40.1000">
    <property type="match status" value="1"/>
</dbReference>
<keyword evidence="1" id="KW-0802">TPR repeat</keyword>
<dbReference type="Pfam" id="PF01381">
    <property type="entry name" value="HTH_3"/>
    <property type="match status" value="1"/>
</dbReference>
<dbReference type="InterPro" id="IPR001387">
    <property type="entry name" value="Cro/C1-type_HTH"/>
</dbReference>
<feature type="repeat" description="TPR" evidence="1">
    <location>
        <begin position="258"/>
        <end position="291"/>
    </location>
</feature>
<evidence type="ECO:0000259" key="2">
    <source>
        <dbReference type="PROSITE" id="PS50943"/>
    </source>
</evidence>
<dbReference type="Proteomes" id="UP000682134">
    <property type="component" value="Unassembled WGS sequence"/>
</dbReference>
<dbReference type="SUPFAM" id="SSF81901">
    <property type="entry name" value="HCP-like"/>
    <property type="match status" value="1"/>
</dbReference>
<dbReference type="PROSITE" id="PS50005">
    <property type="entry name" value="TPR"/>
    <property type="match status" value="1"/>
</dbReference>
<comment type="caution">
    <text evidence="3">The sequence shown here is derived from an EMBL/GenBank/DDBJ whole genome shotgun (WGS) entry which is preliminary data.</text>
</comment>
<name>A0A940NSR5_9BACI</name>
<feature type="domain" description="HTH cro/C1-type" evidence="2">
    <location>
        <begin position="7"/>
        <end position="61"/>
    </location>
</feature>
<accession>A0A940NSR5</accession>
<dbReference type="InterPro" id="IPR011990">
    <property type="entry name" value="TPR-like_helical_dom_sf"/>
</dbReference>
<reference evidence="3" key="1">
    <citation type="submission" date="2021-04" db="EMBL/GenBank/DDBJ databases">
        <title>Genome seq and assembly of Bacillus sp.</title>
        <authorList>
            <person name="Chhetri G."/>
        </authorList>
    </citation>
    <scope>NUCLEOTIDE SEQUENCE</scope>
    <source>
        <strain evidence="3">RG28</strain>
    </source>
</reference>
<evidence type="ECO:0000256" key="1">
    <source>
        <dbReference type="PROSITE-ProRule" id="PRU00339"/>
    </source>
</evidence>
<dbReference type="EMBL" id="JAGIYQ010000008">
    <property type="protein sequence ID" value="MBP0726116.1"/>
    <property type="molecule type" value="Genomic_DNA"/>
</dbReference>
<dbReference type="InterPro" id="IPR010982">
    <property type="entry name" value="Lambda_DNA-bd_dom_sf"/>
</dbReference>
<sequence>MYEGKIIKYYREKKQLTQEQLGKGICSTTHISKIERLQTEYAPEIITLLSKKLEINIHEEIQNLFNIKKRLSDWHDAIIMQLFDEMDRINNELENEDLIQISDYMYLYKLLRARYLLMHRKTKEALIIINEIQKIEHKLTSYESNLLKHVLGMYYLEQKDFLKAIQILKEIQIEIYNNPEYYYHLSMAYHTIESPALAYFYAEKSRQFFKEINSYLRVIDAEMIMTIQVKDVYDNEIIKRFESLIHSCDLCNAPERKAKVKHNLAYELFRRGNYEQASKFYKESMSLKEKGSDTYLISLEGYIHSSFDGNLLSKAELLQLAEEGLETAIKDNQLLYKHLFTLHSLLIQSKEQEYHQYLQEEALPMYNKFGFSFLIQRSKKELFNFYNKTRQVDKALEVARELIIQ</sequence>
<dbReference type="SUPFAM" id="SSF47413">
    <property type="entry name" value="lambda repressor-like DNA-binding domains"/>
    <property type="match status" value="1"/>
</dbReference>
<proteinExistence type="predicted"/>
<dbReference type="Gene3D" id="1.10.260.40">
    <property type="entry name" value="lambda repressor-like DNA-binding domains"/>
    <property type="match status" value="1"/>
</dbReference>
<organism evidence="3 4">
    <name type="scientific">Gottfriedia endophytica</name>
    <dbReference type="NCBI Taxonomy" id="2820819"/>
    <lineage>
        <taxon>Bacteria</taxon>
        <taxon>Bacillati</taxon>
        <taxon>Bacillota</taxon>
        <taxon>Bacilli</taxon>
        <taxon>Bacillales</taxon>
        <taxon>Bacillaceae</taxon>
        <taxon>Gottfriedia</taxon>
    </lineage>
</organism>
<protein>
    <submittedName>
        <fullName evidence="3">Helix-turn-helix domain-containing protein</fullName>
    </submittedName>
</protein>
<dbReference type="InterPro" id="IPR019734">
    <property type="entry name" value="TPR_rpt"/>
</dbReference>
<dbReference type="CDD" id="cd00093">
    <property type="entry name" value="HTH_XRE"/>
    <property type="match status" value="1"/>
</dbReference>
<evidence type="ECO:0000313" key="4">
    <source>
        <dbReference type="Proteomes" id="UP000682134"/>
    </source>
</evidence>
<dbReference type="SMART" id="SM00530">
    <property type="entry name" value="HTH_XRE"/>
    <property type="match status" value="1"/>
</dbReference>